<feature type="transmembrane region" description="Helical" evidence="1">
    <location>
        <begin position="45"/>
        <end position="66"/>
    </location>
</feature>
<evidence type="ECO:0000313" key="2">
    <source>
        <dbReference type="EMBL" id="TBL80587.1"/>
    </source>
</evidence>
<dbReference type="AlphaFoldDB" id="A0A4Q9DUD1"/>
<keyword evidence="1" id="KW-0812">Transmembrane</keyword>
<proteinExistence type="predicted"/>
<dbReference type="Proteomes" id="UP000293142">
    <property type="component" value="Unassembled WGS sequence"/>
</dbReference>
<keyword evidence="1" id="KW-0472">Membrane</keyword>
<reference evidence="2 3" key="1">
    <citation type="submission" date="2019-02" db="EMBL/GenBank/DDBJ databases">
        <title>Paenibacillus sp. nov., isolated from surface-sterilized tissue of Thalictrum simplex L.</title>
        <authorList>
            <person name="Tuo L."/>
        </authorList>
    </citation>
    <scope>NUCLEOTIDE SEQUENCE [LARGE SCALE GENOMIC DNA]</scope>
    <source>
        <strain evidence="2 3">N2SHLJ1</strain>
    </source>
</reference>
<gene>
    <name evidence="2" type="ORF">EYB31_04990</name>
</gene>
<evidence type="ECO:0000313" key="3">
    <source>
        <dbReference type="Proteomes" id="UP000293142"/>
    </source>
</evidence>
<protein>
    <submittedName>
        <fullName evidence="2">Uncharacterized protein</fullName>
    </submittedName>
</protein>
<comment type="caution">
    <text evidence="2">The sequence shown here is derived from an EMBL/GenBank/DDBJ whole genome shotgun (WGS) entry which is preliminary data.</text>
</comment>
<keyword evidence="1" id="KW-1133">Transmembrane helix</keyword>
<keyword evidence="3" id="KW-1185">Reference proteome</keyword>
<dbReference type="OrthoDB" id="2647198at2"/>
<evidence type="ECO:0000256" key="1">
    <source>
        <dbReference type="SAM" id="Phobius"/>
    </source>
</evidence>
<feature type="transmembrane region" description="Helical" evidence="1">
    <location>
        <begin position="81"/>
        <end position="102"/>
    </location>
</feature>
<accession>A0A4Q9DUD1</accession>
<dbReference type="EMBL" id="SIRE01000004">
    <property type="protein sequence ID" value="TBL80587.1"/>
    <property type="molecule type" value="Genomic_DNA"/>
</dbReference>
<feature type="transmembrane region" description="Helical" evidence="1">
    <location>
        <begin position="13"/>
        <end position="33"/>
    </location>
</feature>
<sequence length="243" mass="27909">MYTSDKPAISGKLIAWFWFLFFPVAVLLTLIRVIKHVNLSYHRILDYKLISKTCLLLFLFFTLAYMYKRASVLGDGDGRDFYYGCVAVLGIPGFLLGIISWVKTIQLEARYKKYYDLIYYQEVTSVQDIAKAVNKRESIVRNDLLRMIELRMIEDMSFDADFRHLAPSHWGIHESDGSFTINFELTGAGLEDLDFDEAPARMSKKVKRAPKTVECSGCGAKSVLQRGEKKNCDYCDSVLTYPR</sequence>
<organism evidence="2 3">
    <name type="scientific">Paenibacillus thalictri</name>
    <dbReference type="NCBI Taxonomy" id="2527873"/>
    <lineage>
        <taxon>Bacteria</taxon>
        <taxon>Bacillati</taxon>
        <taxon>Bacillota</taxon>
        <taxon>Bacilli</taxon>
        <taxon>Bacillales</taxon>
        <taxon>Paenibacillaceae</taxon>
        <taxon>Paenibacillus</taxon>
    </lineage>
</organism>
<name>A0A4Q9DUD1_9BACL</name>
<dbReference type="RefSeq" id="WP_131012188.1">
    <property type="nucleotide sequence ID" value="NZ_SIRE01000004.1"/>
</dbReference>